<dbReference type="InterPro" id="IPR027450">
    <property type="entry name" value="AlkB-like"/>
</dbReference>
<keyword evidence="3" id="KW-0560">Oxidoreductase</keyword>
<dbReference type="InterPro" id="IPR004574">
    <property type="entry name" value="Alkb"/>
</dbReference>
<feature type="binding site" evidence="5">
    <location>
        <position position="232"/>
    </location>
    <ligand>
        <name>Fe cation</name>
        <dbReference type="ChEBI" id="CHEBI:24875"/>
        <note>catalytic</note>
    </ligand>
</feature>
<reference evidence="9" key="1">
    <citation type="submission" date="2023-06" db="EMBL/GenBank/DDBJ databases">
        <authorList>
            <person name="Delattre M."/>
        </authorList>
    </citation>
    <scope>NUCLEOTIDE SEQUENCE</scope>
    <source>
        <strain evidence="9">AF72</strain>
    </source>
</reference>
<evidence type="ECO:0000259" key="8">
    <source>
        <dbReference type="Pfam" id="PF13532"/>
    </source>
</evidence>
<dbReference type="GO" id="GO:0005737">
    <property type="term" value="C:cytoplasm"/>
    <property type="evidence" value="ECO:0007669"/>
    <property type="project" value="TreeGrafter"/>
</dbReference>
<dbReference type="GO" id="GO:0005634">
    <property type="term" value="C:nucleus"/>
    <property type="evidence" value="ECO:0007669"/>
    <property type="project" value="TreeGrafter"/>
</dbReference>
<keyword evidence="4 5" id="KW-0408">Iron</keyword>
<evidence type="ECO:0000256" key="1">
    <source>
        <dbReference type="ARBA" id="ARBA00022723"/>
    </source>
</evidence>
<feature type="binding site" evidence="5">
    <location>
        <position position="234"/>
    </location>
    <ligand>
        <name>Fe cation</name>
        <dbReference type="ChEBI" id="CHEBI:24875"/>
        <note>catalytic</note>
    </ligand>
</feature>
<evidence type="ECO:0000313" key="9">
    <source>
        <dbReference type="EMBL" id="CAJ0579423.1"/>
    </source>
</evidence>
<evidence type="ECO:0000256" key="5">
    <source>
        <dbReference type="PIRSR" id="PIRSR604574-2"/>
    </source>
</evidence>
<feature type="domain" description="Alpha-ketoglutarate-dependent dioxygenase AlkB-like" evidence="8">
    <location>
        <begin position="119"/>
        <end position="238"/>
    </location>
</feature>
<dbReference type="SUPFAM" id="SSF51197">
    <property type="entry name" value="Clavaminate synthase-like"/>
    <property type="match status" value="1"/>
</dbReference>
<feature type="region of interest" description="Disordered" evidence="7">
    <location>
        <begin position="466"/>
        <end position="576"/>
    </location>
</feature>
<comment type="caution">
    <text evidence="9">The sequence shown here is derived from an EMBL/GenBank/DDBJ whole genome shotgun (WGS) entry which is preliminary data.</text>
</comment>
<feature type="compositionally biased region" description="Basic and acidic residues" evidence="7">
    <location>
        <begin position="565"/>
        <end position="576"/>
    </location>
</feature>
<feature type="coiled-coil region" evidence="6">
    <location>
        <begin position="364"/>
        <end position="391"/>
    </location>
</feature>
<dbReference type="EMBL" id="CATQJA010002657">
    <property type="protein sequence ID" value="CAJ0579423.1"/>
    <property type="molecule type" value="Genomic_DNA"/>
</dbReference>
<evidence type="ECO:0000256" key="3">
    <source>
        <dbReference type="ARBA" id="ARBA00023002"/>
    </source>
</evidence>
<evidence type="ECO:0000256" key="2">
    <source>
        <dbReference type="ARBA" id="ARBA00022964"/>
    </source>
</evidence>
<keyword evidence="2" id="KW-0223">Dioxygenase</keyword>
<dbReference type="AlphaFoldDB" id="A0AA36G622"/>
<evidence type="ECO:0000256" key="4">
    <source>
        <dbReference type="ARBA" id="ARBA00023004"/>
    </source>
</evidence>
<dbReference type="GO" id="GO:0008198">
    <property type="term" value="F:ferrous iron binding"/>
    <property type="evidence" value="ECO:0007669"/>
    <property type="project" value="TreeGrafter"/>
</dbReference>
<comment type="cofactor">
    <cofactor evidence="5">
        <name>Fe(2+)</name>
        <dbReference type="ChEBI" id="CHEBI:29033"/>
    </cofactor>
    <text evidence="5">Binds 1 Fe(2+) ion per subunit.</text>
</comment>
<dbReference type="Gene3D" id="2.60.120.590">
    <property type="entry name" value="Alpha-ketoglutarate-dependent dioxygenase AlkB-like"/>
    <property type="match status" value="1"/>
</dbReference>
<keyword evidence="1 5" id="KW-0479">Metal-binding</keyword>
<dbReference type="PANTHER" id="PTHR16557:SF2">
    <property type="entry name" value="NUCLEIC ACID DIOXYGENASE ALKBH1"/>
    <property type="match status" value="1"/>
</dbReference>
<accession>A0AA36G622</accession>
<feature type="non-terminal residue" evidence="9">
    <location>
        <position position="685"/>
    </location>
</feature>
<evidence type="ECO:0000313" key="10">
    <source>
        <dbReference type="Proteomes" id="UP001177023"/>
    </source>
</evidence>
<evidence type="ECO:0000256" key="7">
    <source>
        <dbReference type="SAM" id="MobiDB-lite"/>
    </source>
</evidence>
<dbReference type="GO" id="GO:0035516">
    <property type="term" value="F:broad specificity oxidative DNA demethylase activity"/>
    <property type="evidence" value="ECO:0007669"/>
    <property type="project" value="TreeGrafter"/>
</dbReference>
<feature type="region of interest" description="Disordered" evidence="7">
    <location>
        <begin position="658"/>
        <end position="685"/>
    </location>
</feature>
<proteinExistence type="predicted"/>
<dbReference type="GO" id="GO:0035513">
    <property type="term" value="P:oxidative RNA demethylation"/>
    <property type="evidence" value="ECO:0007669"/>
    <property type="project" value="TreeGrafter"/>
</dbReference>
<evidence type="ECO:0000256" key="6">
    <source>
        <dbReference type="SAM" id="Coils"/>
    </source>
</evidence>
<gene>
    <name evidence="9" type="ORF">MSPICULIGERA_LOCUS17642</name>
</gene>
<keyword evidence="10" id="KW-1185">Reference proteome</keyword>
<dbReference type="PANTHER" id="PTHR16557">
    <property type="entry name" value="ALKYLATED DNA REPAIR PROTEIN ALKB-RELATED"/>
    <property type="match status" value="1"/>
</dbReference>
<dbReference type="Proteomes" id="UP001177023">
    <property type="component" value="Unassembled WGS sequence"/>
</dbReference>
<protein>
    <recommendedName>
        <fullName evidence="8">Alpha-ketoglutarate-dependent dioxygenase AlkB-like domain-containing protein</fullName>
    </recommendedName>
</protein>
<organism evidence="9 10">
    <name type="scientific">Mesorhabditis spiculigera</name>
    <dbReference type="NCBI Taxonomy" id="96644"/>
    <lineage>
        <taxon>Eukaryota</taxon>
        <taxon>Metazoa</taxon>
        <taxon>Ecdysozoa</taxon>
        <taxon>Nematoda</taxon>
        <taxon>Chromadorea</taxon>
        <taxon>Rhabditida</taxon>
        <taxon>Rhabditina</taxon>
        <taxon>Rhabditomorpha</taxon>
        <taxon>Rhabditoidea</taxon>
        <taxon>Rhabditidae</taxon>
        <taxon>Mesorhabditinae</taxon>
        <taxon>Mesorhabditis</taxon>
    </lineage>
</organism>
<dbReference type="GO" id="GO:0035515">
    <property type="term" value="F:oxidative RNA demethylase activity"/>
    <property type="evidence" value="ECO:0007669"/>
    <property type="project" value="TreeGrafter"/>
</dbReference>
<dbReference type="InterPro" id="IPR037151">
    <property type="entry name" value="AlkB-like_sf"/>
</dbReference>
<name>A0AA36G622_9BILA</name>
<keyword evidence="6" id="KW-0175">Coiled coil</keyword>
<dbReference type="Pfam" id="PF13532">
    <property type="entry name" value="2OG-FeII_Oxy_2"/>
    <property type="match status" value="1"/>
</dbReference>
<sequence length="685" mass="76730">MRPVPATALQLMKRAHVATNVAVVTKREKEEISVPSHYGSDGEQSTSTAFKNIFKKFKRRVPPPDFSDVVDPTLANALKGIVVERLGTKDFQASTDDAELLGLKPIGEWRITTIKGREGLYILPSIIREETHLKWLQRCFQYAETPNITNLSAHGNTPKTDFLRSAAKSLRWTTLGVDYNWTTKEYPLEGRPLPIELKRLATIVCDAIGVGNMEADAAIVNDSPPKSTLSPHQDGSSSTYLRIFLQLRPCSRNESELMRRVEAAYLEFGRCAAEESAATSDLATETAHLLCADKFLRLVTKEEADAVLLEWTQQDKERLKNGNDILQTLTSAEHDVPVLPKWLQMAMWTAERNAREQYEKVTVKDLAKSVKKTLRARVDDAKERWQDARKETLASYERYEEFASAATAQTLEQVETKQQLVRDFEKANHGKKTTTVARLAQVPSAVDFKPYYRKRDFDFGPFYRMPDDLDSENTTSEVEEALRRPPCACDQTLAEISASEDAREKNETKPPQPAGEPDDATRIATDPTHPPLDISDTNVHNGDAGEGSTKKVEKAQESAGARTIPRTELKAERRGRHEQYTGRHVCTKCGPEKGVQDTTTKFGPPLCKPCGKAYCNARSRAQGRAQCSGEWCKGERLCGFCVFEKVWTVLGFELVPKKTKAKSRVTPEQFPEEDDNGGSDPMMRA</sequence>